<protein>
    <submittedName>
        <fullName evidence="5">Phage tail tape measure protein, TP901 family</fullName>
    </submittedName>
</protein>
<keyword evidence="6" id="KW-1185">Reference proteome</keyword>
<evidence type="ECO:0000313" key="6">
    <source>
        <dbReference type="Proteomes" id="UP000037267"/>
    </source>
</evidence>
<keyword evidence="2" id="KW-0175">Coiled coil</keyword>
<dbReference type="PATRIC" id="fig|1503.3.peg.1939"/>
<sequence length="928" mass="100755">MSDELVVKAKAEVDSAGVKTGIDKATTEVDKFQSKLENSFKKMSDMGDNLTKKITVPLMALGGIAVKSFMDFEEGLAKTSTLFGDVNVDMNKHKKTVLDMSKTYGIANTEINEAFYQALSAGIPATRDMGTATKFMGEMAKLAKGGFTQLDTAVDATTSVLNAYNLETDKANKIANILIKTQNYGKTTVDELGKSLAQVVPIASNLGVSFEQVGASISALTAQGIKTPEAMTRMRALLDEVSKGGTKLSATFKKVSKKTFVDFIKSGGDVQQAMQLLKDHSDKTGKSFGDMFSSSEAKIAALSLTSEKGASVFKKSFKDMQGDADALTDAFNKMDNTSKASWTRFLEKLKKVAIQLGESLMPSVEKVLDGIGKLVDGFSNLPQPVKDSIVQFGLLAMATGPVIKTIGKVGSTVTSLTGKLAGGKGLTSLLGNTAKALGATGASSSIASGALGGLASSALGAVGAVAPFVPVVAGVGIAGHQVYKALTEKTNPALDLFADKTEHTTERVKLANGQVAEYTKVTTTTISEETKKQLGAFMELSMGASQLLTDMYASQQLATDENITALTGKFTQMKDTIIGKYEEQKNGMIQKTTEAFVGMKSITAEEQQSLLESLNSYYTEKIKRVNENEKGIEKILQEVRRNKGQITLQQYQELQNLQSNYESQAIQMLSRNKAEQEVILNNLKSTKGKITDEMLSNAVKKINEEKNKTLEVAKKERDEKIRIASEIKETLGKEGEETAQKMIDEANRQYTEVKDKAEQTKKEGIDRLASAYSGLRETIDVETGQILSFWSKLKKACREVADELSKYEGISNVPSHGSLPNPSKSSSSANRKRTGPQERANGTPFFTGGATWVHERGPELINLPRGTQIIPNSLSKYMMNSYGKQLAKNTQKSSSRPIEYHIHNPKENTTYENMKKFEQMQRRLALNI</sequence>
<feature type="coiled-coil region" evidence="2">
    <location>
        <begin position="666"/>
        <end position="763"/>
    </location>
</feature>
<name>A0A0L0WD07_GOTPU</name>
<evidence type="ECO:0000256" key="3">
    <source>
        <dbReference type="SAM" id="MobiDB-lite"/>
    </source>
</evidence>
<dbReference type="EMBL" id="LGSS01000003">
    <property type="protein sequence ID" value="KNF09300.1"/>
    <property type="molecule type" value="Genomic_DNA"/>
</dbReference>
<feature type="region of interest" description="Disordered" evidence="3">
    <location>
        <begin position="810"/>
        <end position="848"/>
    </location>
</feature>
<feature type="compositionally biased region" description="Low complexity" evidence="3">
    <location>
        <begin position="815"/>
        <end position="828"/>
    </location>
</feature>
<accession>A0A0L0WD07</accession>
<feature type="domain" description="Phage tail tape measure protein" evidence="4">
    <location>
        <begin position="95"/>
        <end position="284"/>
    </location>
</feature>
<dbReference type="PANTHER" id="PTHR37813:SF1">
    <property type="entry name" value="FELS-2 PROPHAGE PROTEIN"/>
    <property type="match status" value="1"/>
</dbReference>
<keyword evidence="1" id="KW-1188">Viral release from host cell</keyword>
<dbReference type="InterPro" id="IPR010090">
    <property type="entry name" value="Phage_tape_meas"/>
</dbReference>
<gene>
    <name evidence="5" type="ORF">CLPU_3c00780</name>
</gene>
<dbReference type="STRING" id="1503.CLPU_3c00780"/>
<proteinExistence type="predicted"/>
<evidence type="ECO:0000259" key="4">
    <source>
        <dbReference type="Pfam" id="PF10145"/>
    </source>
</evidence>
<dbReference type="Proteomes" id="UP000037267">
    <property type="component" value="Unassembled WGS sequence"/>
</dbReference>
<evidence type="ECO:0000256" key="1">
    <source>
        <dbReference type="ARBA" id="ARBA00022612"/>
    </source>
</evidence>
<dbReference type="AlphaFoldDB" id="A0A0L0WD07"/>
<dbReference type="OrthoDB" id="9780715at2"/>
<comment type="caution">
    <text evidence="5">The sequence shown here is derived from an EMBL/GenBank/DDBJ whole genome shotgun (WGS) entry which is preliminary data.</text>
</comment>
<dbReference type="RefSeq" id="WP_050354300.1">
    <property type="nucleotide sequence ID" value="NZ_LGSS01000003.1"/>
</dbReference>
<organism evidence="5 6">
    <name type="scientific">Gottschalkia purinilytica</name>
    <name type="common">Clostridium purinilyticum</name>
    <dbReference type="NCBI Taxonomy" id="1503"/>
    <lineage>
        <taxon>Bacteria</taxon>
        <taxon>Bacillati</taxon>
        <taxon>Bacillota</taxon>
        <taxon>Tissierellia</taxon>
        <taxon>Tissierellales</taxon>
        <taxon>Gottschalkiaceae</taxon>
        <taxon>Gottschalkia</taxon>
    </lineage>
</organism>
<evidence type="ECO:0000313" key="5">
    <source>
        <dbReference type="EMBL" id="KNF09300.1"/>
    </source>
</evidence>
<reference evidence="6" key="1">
    <citation type="submission" date="2015-07" db="EMBL/GenBank/DDBJ databases">
        <title>Draft genome sequence of the purine-degrading Gottschalkia purinilyticum DSM 1384 (formerly Clostridium purinilyticum).</title>
        <authorList>
            <person name="Poehlein A."/>
            <person name="Schiel-Bengelsdorf B."/>
            <person name="Bengelsdorf F.R."/>
            <person name="Daniel R."/>
            <person name="Duerre P."/>
        </authorList>
    </citation>
    <scope>NUCLEOTIDE SEQUENCE [LARGE SCALE GENOMIC DNA]</scope>
    <source>
        <strain evidence="6">DSM 1384</strain>
    </source>
</reference>
<evidence type="ECO:0000256" key="2">
    <source>
        <dbReference type="SAM" id="Coils"/>
    </source>
</evidence>
<dbReference type="Pfam" id="PF10145">
    <property type="entry name" value="PhageMin_Tail"/>
    <property type="match status" value="1"/>
</dbReference>
<dbReference type="PANTHER" id="PTHR37813">
    <property type="entry name" value="FELS-2 PROPHAGE PROTEIN"/>
    <property type="match status" value="1"/>
</dbReference>
<dbReference type="NCBIfam" id="TIGR01760">
    <property type="entry name" value="tape_meas_TP901"/>
    <property type="match status" value="1"/>
</dbReference>